<organism evidence="2">
    <name type="scientific">uncultured bacterium UPO76</name>
    <dbReference type="NCBI Taxonomy" id="1776993"/>
    <lineage>
        <taxon>Bacteria</taxon>
        <taxon>environmental samples</taxon>
    </lineage>
</organism>
<sequence>MRFLFAPALVLSVCSVARAEPTHIDVRVISKGAKFVGTSMGGVAITLRDSDTGELLARGVTVGGTGDTARIMQAQQRHHDPVATDDAAVFRATLDLAAPRRIAVTALGPLAQRQAAASVSSSMWVVPGKHVTGGDGWLLELPGFAVDVLAPPAHQRLLGPRSVPVRANVVMMCGCPIEPGGVWDAGRFEVRAIVSRGGARLHELPLAYAGETSQFAGELADLEPGVYEVVVYAHDPANGNTGLDRTTFLVDAAR</sequence>
<feature type="chain" id="PRO_5007302171" description="DUF4198 domain-containing protein" evidence="1">
    <location>
        <begin position="20"/>
        <end position="254"/>
    </location>
</feature>
<keyword evidence="1" id="KW-0732">Signal</keyword>
<protein>
    <recommendedName>
        <fullName evidence="3">DUF4198 domain-containing protein</fullName>
    </recommendedName>
</protein>
<dbReference type="EMBL" id="KU144996">
    <property type="protein sequence ID" value="AMK59610.1"/>
    <property type="molecule type" value="Genomic_DNA"/>
</dbReference>
<evidence type="ECO:0000256" key="1">
    <source>
        <dbReference type="SAM" id="SignalP"/>
    </source>
</evidence>
<name>A0A140DZZ8_9BACT</name>
<evidence type="ECO:0008006" key="3">
    <source>
        <dbReference type="Google" id="ProtNLM"/>
    </source>
</evidence>
<proteinExistence type="predicted"/>
<evidence type="ECO:0000313" key="2">
    <source>
        <dbReference type="EMBL" id="AMK59610.1"/>
    </source>
</evidence>
<feature type="signal peptide" evidence="1">
    <location>
        <begin position="1"/>
        <end position="19"/>
    </location>
</feature>
<reference evidence="2" key="1">
    <citation type="journal article" date="2016" name="Appl. Environ. Microbiol.">
        <title>Functional Metagenomics of a Biostimulated Petroleum-Contaminated Soil Reveals an Extraordinary Diversity of Extradiol Dioxygenases.</title>
        <authorList>
            <person name="Terron-Gonzalez L."/>
            <person name="Martin-Cabello G."/>
            <person name="Ferrer M."/>
            <person name="Santero E."/>
        </authorList>
    </citation>
    <scope>NUCLEOTIDE SEQUENCE</scope>
</reference>
<accession>A0A140DZZ8</accession>
<dbReference type="AlphaFoldDB" id="A0A140DZZ8"/>